<sequence>MVRAICSLLSVFSVSPVIELVIFTALVGIVFLIQLAL</sequence>
<keyword evidence="1" id="KW-1133">Transmembrane helix</keyword>
<feature type="transmembrane region" description="Helical" evidence="1">
    <location>
        <begin position="17"/>
        <end position="36"/>
    </location>
</feature>
<accession>A0A2C6ME19</accession>
<dbReference type="EMBL" id="AWQQ01000069">
    <property type="protein sequence ID" value="PHJ37862.1"/>
    <property type="molecule type" value="Genomic_DNA"/>
</dbReference>
<evidence type="ECO:0000313" key="2">
    <source>
        <dbReference type="EMBL" id="PHJ37862.1"/>
    </source>
</evidence>
<proteinExistence type="predicted"/>
<dbReference type="AlphaFoldDB" id="A0A2C6ME19"/>
<reference evidence="2 3" key="1">
    <citation type="submission" date="2013-09" db="EMBL/GenBank/DDBJ databases">
        <title>Biodegradation of hydrocarbons in the deep terrestrial subsurface : characterization of a microbial consortium composed of two Desulfotomaculum species originating from a deep geological formation.</title>
        <authorList>
            <person name="Aullo T."/>
            <person name="Berlendis S."/>
            <person name="Lascourreges J.-F."/>
            <person name="Dessort D."/>
            <person name="Saint-Laurent S."/>
            <person name="Schraauwers B."/>
            <person name="Mas J."/>
            <person name="Magot M."/>
            <person name="Ranchou-Peyruse A."/>
        </authorList>
    </citation>
    <scope>NUCLEOTIDE SEQUENCE [LARGE SCALE GENOMIC DNA]</scope>
    <source>
        <strain evidence="2 3">Bs107</strain>
    </source>
</reference>
<evidence type="ECO:0000256" key="1">
    <source>
        <dbReference type="SAM" id="Phobius"/>
    </source>
</evidence>
<keyword evidence="1" id="KW-0812">Transmembrane</keyword>
<name>A0A2C6ME19_9FIRM</name>
<keyword evidence="1" id="KW-0472">Membrane</keyword>
<gene>
    <name evidence="2" type="ORF">P378_13320</name>
</gene>
<keyword evidence="3" id="KW-1185">Reference proteome</keyword>
<organism evidence="2 3">
    <name type="scientific">Desulforamulus profundi</name>
    <dbReference type="NCBI Taxonomy" id="1383067"/>
    <lineage>
        <taxon>Bacteria</taxon>
        <taxon>Bacillati</taxon>
        <taxon>Bacillota</taxon>
        <taxon>Clostridia</taxon>
        <taxon>Eubacteriales</taxon>
        <taxon>Peptococcaceae</taxon>
        <taxon>Desulforamulus</taxon>
    </lineage>
</organism>
<comment type="caution">
    <text evidence="2">The sequence shown here is derived from an EMBL/GenBank/DDBJ whole genome shotgun (WGS) entry which is preliminary data.</text>
</comment>
<protein>
    <submittedName>
        <fullName evidence="2">Uncharacterized protein</fullName>
    </submittedName>
</protein>
<dbReference type="Proteomes" id="UP000222564">
    <property type="component" value="Unassembled WGS sequence"/>
</dbReference>
<evidence type="ECO:0000313" key="3">
    <source>
        <dbReference type="Proteomes" id="UP000222564"/>
    </source>
</evidence>